<evidence type="ECO:0000313" key="3">
    <source>
        <dbReference type="Proteomes" id="UP000283387"/>
    </source>
</evidence>
<keyword evidence="3" id="KW-1185">Reference proteome</keyword>
<comment type="caution">
    <text evidence="2">The sequence shown here is derived from an EMBL/GenBank/DDBJ whole genome shotgun (WGS) entry which is preliminary data.</text>
</comment>
<evidence type="ECO:0000313" key="2">
    <source>
        <dbReference type="EMBL" id="RKD91309.1"/>
    </source>
</evidence>
<gene>
    <name evidence="2" type="ORF">BC643_1662</name>
</gene>
<dbReference type="AlphaFoldDB" id="A0A419W771"/>
<accession>A0A419W771</accession>
<feature type="signal peptide" evidence="1">
    <location>
        <begin position="1"/>
        <end position="23"/>
    </location>
</feature>
<sequence length="214" mass="23225">MKKTFKTLLVFGLAVIFALNVQAQDEESKWSLGLDLTSTYVWRGTSYSGPSIQPYVEYSSGIFTMGAWGSQGFDGFQEMDLYASLGFDFGLSLGVTDYYYPGTDYGNKMSHSFELNAGYSIGALSLSGNYIFAGEGSVGDDLYFEAGVTVGKVDLFVGAGDGWHTTDTEFNLCNVGISSSKEIKITDSFSLPVSGSCIWNPDSEQFYIVGTISF</sequence>
<protein>
    <submittedName>
        <fullName evidence="2">Uncharacterized protein Gcw-chp</fullName>
    </submittedName>
</protein>
<reference evidence="2 3" key="1">
    <citation type="submission" date="2018-09" db="EMBL/GenBank/DDBJ databases">
        <title>Genomic Encyclopedia of Archaeal and Bacterial Type Strains, Phase II (KMG-II): from individual species to whole genera.</title>
        <authorList>
            <person name="Goeker M."/>
        </authorList>
    </citation>
    <scope>NUCLEOTIDE SEQUENCE [LARGE SCALE GENOMIC DNA]</scope>
    <source>
        <strain evidence="2 3">DSM 27148</strain>
    </source>
</reference>
<dbReference type="RefSeq" id="WP_120272623.1">
    <property type="nucleotide sequence ID" value="NZ_RAPN01000001.1"/>
</dbReference>
<dbReference type="Pfam" id="PF09694">
    <property type="entry name" value="Gcw_chp"/>
    <property type="match status" value="1"/>
</dbReference>
<keyword evidence="1" id="KW-0732">Signal</keyword>
<dbReference type="InterPro" id="IPR010239">
    <property type="entry name" value="CHP02001"/>
</dbReference>
<name>A0A419W771_9BACT</name>
<evidence type="ECO:0000256" key="1">
    <source>
        <dbReference type="SAM" id="SignalP"/>
    </source>
</evidence>
<organism evidence="2 3">
    <name type="scientific">Mangrovibacterium diazotrophicum</name>
    <dbReference type="NCBI Taxonomy" id="1261403"/>
    <lineage>
        <taxon>Bacteria</taxon>
        <taxon>Pseudomonadati</taxon>
        <taxon>Bacteroidota</taxon>
        <taxon>Bacteroidia</taxon>
        <taxon>Marinilabiliales</taxon>
        <taxon>Prolixibacteraceae</taxon>
        <taxon>Mangrovibacterium</taxon>
    </lineage>
</organism>
<dbReference type="Proteomes" id="UP000283387">
    <property type="component" value="Unassembled WGS sequence"/>
</dbReference>
<feature type="chain" id="PRO_5019300171" evidence="1">
    <location>
        <begin position="24"/>
        <end position="214"/>
    </location>
</feature>
<dbReference type="OrthoDB" id="1065092at2"/>
<dbReference type="EMBL" id="RAPN01000001">
    <property type="protein sequence ID" value="RKD91309.1"/>
    <property type="molecule type" value="Genomic_DNA"/>
</dbReference>
<proteinExistence type="predicted"/>